<dbReference type="PANTHER" id="PTHR44013">
    <property type="entry name" value="ZINC-TYPE ALCOHOL DEHYDROGENASE-LIKE PROTEIN C16A3.02C"/>
    <property type="match status" value="1"/>
</dbReference>
<dbReference type="Gene3D" id="3.40.50.720">
    <property type="entry name" value="NAD(P)-binding Rossmann-like Domain"/>
    <property type="match status" value="1"/>
</dbReference>
<dbReference type="InterPro" id="IPR011032">
    <property type="entry name" value="GroES-like_sf"/>
</dbReference>
<comment type="caution">
    <text evidence="2">The sequence shown here is derived from an EMBL/GenBank/DDBJ whole genome shotgun (WGS) entry which is preliminary data.</text>
</comment>
<protein>
    <submittedName>
        <fullName evidence="2">Alcohol dehydrogenase</fullName>
    </submittedName>
</protein>
<dbReference type="Gene3D" id="3.90.180.10">
    <property type="entry name" value="Medium-chain alcohol dehydrogenases, catalytic domain"/>
    <property type="match status" value="1"/>
</dbReference>
<dbReference type="EMBL" id="BJXL01000164">
    <property type="protein sequence ID" value="GEM85043.1"/>
    <property type="molecule type" value="Genomic_DNA"/>
</dbReference>
<dbReference type="Pfam" id="PF13602">
    <property type="entry name" value="ADH_zinc_N_2"/>
    <property type="match status" value="1"/>
</dbReference>
<dbReference type="PANTHER" id="PTHR44013:SF1">
    <property type="entry name" value="ZINC-TYPE ALCOHOL DEHYDROGENASE-LIKE PROTEIN C16A3.02C"/>
    <property type="match status" value="1"/>
</dbReference>
<dbReference type="InterPro" id="IPR036291">
    <property type="entry name" value="NAD(P)-bd_dom_sf"/>
</dbReference>
<evidence type="ECO:0000259" key="1">
    <source>
        <dbReference type="SMART" id="SM00829"/>
    </source>
</evidence>
<feature type="domain" description="Enoyl reductase (ER)" evidence="1">
    <location>
        <begin position="25"/>
        <end position="335"/>
    </location>
</feature>
<gene>
    <name evidence="2" type="ORF">MHY01S_32090</name>
</gene>
<accession>A0A511R608</accession>
<dbReference type="InterPro" id="IPR020843">
    <property type="entry name" value="ER"/>
</dbReference>
<dbReference type="SUPFAM" id="SSF50129">
    <property type="entry name" value="GroES-like"/>
    <property type="match status" value="1"/>
</dbReference>
<dbReference type="SUPFAM" id="SSF51735">
    <property type="entry name" value="NAD(P)-binding Rossmann-fold domains"/>
    <property type="match status" value="1"/>
</dbReference>
<dbReference type="GO" id="GO:0016491">
    <property type="term" value="F:oxidoreductase activity"/>
    <property type="evidence" value="ECO:0007669"/>
    <property type="project" value="InterPro"/>
</dbReference>
<evidence type="ECO:0000313" key="3">
    <source>
        <dbReference type="Proteomes" id="UP000321197"/>
    </source>
</evidence>
<dbReference type="Pfam" id="PF08240">
    <property type="entry name" value="ADH_N"/>
    <property type="match status" value="1"/>
</dbReference>
<reference evidence="2 3" key="1">
    <citation type="submission" date="2019-07" db="EMBL/GenBank/DDBJ databases">
        <title>Whole genome shotgun sequence of Meiothermus hypogaeus NBRC 106114.</title>
        <authorList>
            <person name="Hosoyama A."/>
            <person name="Uohara A."/>
            <person name="Ohji S."/>
            <person name="Ichikawa N."/>
        </authorList>
    </citation>
    <scope>NUCLEOTIDE SEQUENCE [LARGE SCALE GENOMIC DNA]</scope>
    <source>
        <strain evidence="2 3">NBRC 106114</strain>
    </source>
</reference>
<proteinExistence type="predicted"/>
<dbReference type="InterPro" id="IPR013154">
    <property type="entry name" value="ADH-like_N"/>
</dbReference>
<dbReference type="SMART" id="SM00829">
    <property type="entry name" value="PKS_ER"/>
    <property type="match status" value="1"/>
</dbReference>
<sequence>MDITTKPRFNPSDCTMQAAVRTEYGPPEVLRIAELPRPTPKDNEVLVKIYATTVTSADCRLRSLNVPAGFGLIVRLAMGIWRPRQTVLGSEFAGAVEAIGSKVTGFKVGDRVFGMSGASMGANAQYKCADENGPLAHIPPNLSYEEAAALPFGGTTALNFFRRGGLKAGDRLLVNGASGAVGVAAVQLARDLGADVTAVCSGRNAELVRELGACRVVDYTRQDFTRLGQTYDVILDTVGTAPFVRSKPVLRKGGRLLLVLATLAQMLAAPRESLLGNRKIVAGPASERAEDVRSLAKLAQEGRLRPVIDRRYSLEQIAEAHRYVETGRKRGSVVLTVQHEPYATLS</sequence>
<dbReference type="AlphaFoldDB" id="A0A511R608"/>
<dbReference type="CDD" id="cd08267">
    <property type="entry name" value="MDR1"/>
    <property type="match status" value="1"/>
</dbReference>
<dbReference type="Proteomes" id="UP000321197">
    <property type="component" value="Unassembled WGS sequence"/>
</dbReference>
<dbReference type="RefSeq" id="WP_244947052.1">
    <property type="nucleotide sequence ID" value="NZ_BJXL01000164.1"/>
</dbReference>
<organism evidence="2 3">
    <name type="scientific">Meiothermus hypogaeus NBRC 106114</name>
    <dbReference type="NCBI Taxonomy" id="1227553"/>
    <lineage>
        <taxon>Bacteria</taxon>
        <taxon>Thermotogati</taxon>
        <taxon>Deinococcota</taxon>
        <taxon>Deinococci</taxon>
        <taxon>Thermales</taxon>
        <taxon>Thermaceae</taxon>
        <taxon>Meiothermus</taxon>
    </lineage>
</organism>
<dbReference type="InterPro" id="IPR052733">
    <property type="entry name" value="Chloroplast_QOR"/>
</dbReference>
<name>A0A511R608_9DEIN</name>
<evidence type="ECO:0000313" key="2">
    <source>
        <dbReference type="EMBL" id="GEM85043.1"/>
    </source>
</evidence>